<protein>
    <submittedName>
        <fullName evidence="1">Uncharacterized protein</fullName>
    </submittedName>
</protein>
<proteinExistence type="predicted"/>
<accession>A0A2P8QYH1</accession>
<evidence type="ECO:0000313" key="1">
    <source>
        <dbReference type="EMBL" id="PSM51299.1"/>
    </source>
</evidence>
<name>A0A2P8QYH1_9BACT</name>
<organism evidence="1 2">
    <name type="scientific">Campylobacter blaseri</name>
    <dbReference type="NCBI Taxonomy" id="2042961"/>
    <lineage>
        <taxon>Bacteria</taxon>
        <taxon>Pseudomonadati</taxon>
        <taxon>Campylobacterota</taxon>
        <taxon>Epsilonproteobacteria</taxon>
        <taxon>Campylobacterales</taxon>
        <taxon>Campylobacteraceae</taxon>
        <taxon>Campylobacter</taxon>
    </lineage>
</organism>
<gene>
    <name evidence="1" type="ORF">CQ405_08700</name>
</gene>
<dbReference type="EMBL" id="PDHH01000009">
    <property type="protein sequence ID" value="PSM51299.1"/>
    <property type="molecule type" value="Genomic_DNA"/>
</dbReference>
<dbReference type="RefSeq" id="WP_106872750.1">
    <property type="nucleotide sequence ID" value="NZ_CP053841.1"/>
</dbReference>
<reference evidence="2" key="1">
    <citation type="submission" date="2017-10" db="EMBL/GenBank/DDBJ databases">
        <title>Campylobacter species from seals.</title>
        <authorList>
            <person name="Gilbert M.J."/>
            <person name="Zomer A.L."/>
            <person name="Timmerman A.J."/>
            <person name="Duim B."/>
            <person name="Wagenaar J.A."/>
        </authorList>
    </citation>
    <scope>NUCLEOTIDE SEQUENCE [LARGE SCALE GENOMIC DNA]</scope>
    <source>
        <strain evidence="2">17S00004-5</strain>
    </source>
</reference>
<sequence>MLLDSKLIDGVIYFDGDNGMSQFARRNLNYILEKYENFEYFVTFNLKNPLEFLYKRRLISDLLLGKIRTRK</sequence>
<dbReference type="AlphaFoldDB" id="A0A2P8QYH1"/>
<dbReference type="Proteomes" id="UP000240535">
    <property type="component" value="Unassembled WGS sequence"/>
</dbReference>
<keyword evidence="2" id="KW-1185">Reference proteome</keyword>
<comment type="caution">
    <text evidence="1">The sequence shown here is derived from an EMBL/GenBank/DDBJ whole genome shotgun (WGS) entry which is preliminary data.</text>
</comment>
<evidence type="ECO:0000313" key="2">
    <source>
        <dbReference type="Proteomes" id="UP000240535"/>
    </source>
</evidence>